<dbReference type="PANTHER" id="PTHR35176">
    <property type="entry name" value="HEME OXYGENASE HI_0854-RELATED"/>
    <property type="match status" value="1"/>
</dbReference>
<dbReference type="Pfam" id="PF01243">
    <property type="entry name" value="PNPOx_N"/>
    <property type="match status" value="1"/>
</dbReference>
<reference evidence="3 4" key="1">
    <citation type="submission" date="2018-12" db="EMBL/GenBank/DDBJ databases">
        <title>The whole draft genome of Streptomyce luteoverticillatus CGMCC 15060.</title>
        <authorList>
            <person name="Feng Z."/>
            <person name="Chen G."/>
            <person name="Zhang J."/>
            <person name="Zhu H."/>
            <person name="Yu X."/>
            <person name="Zhang W."/>
            <person name="Zhang X."/>
        </authorList>
    </citation>
    <scope>NUCLEOTIDE SEQUENCE [LARGE SCALE GENOMIC DNA]</scope>
    <source>
        <strain evidence="3 4">CGMCC 15060</strain>
    </source>
</reference>
<evidence type="ECO:0000313" key="4">
    <source>
        <dbReference type="Proteomes" id="UP000267900"/>
    </source>
</evidence>
<gene>
    <name evidence="3" type="ORF">EKH77_10065</name>
</gene>
<dbReference type="InterPro" id="IPR011576">
    <property type="entry name" value="Pyridox_Oxase_N"/>
</dbReference>
<dbReference type="InterPro" id="IPR012349">
    <property type="entry name" value="Split_barrel_FMN-bd"/>
</dbReference>
<sequence length="159" mass="17490">MERVHVSACPTRDEGRRVKNARRTEALPAPVALDATVRELVDGRNFAVVATLNPDGGPQTSVVWVGTQRDAVVFSTTAGRKKARNLARDPRISLTVYDRANPYRSVEIRGTAELLPDPDKSLPRELSQRYLGQDPPAEPADVIRLIVRITAEKVIAISL</sequence>
<name>A0A3S9PGL1_STRLT</name>
<proteinExistence type="predicted"/>
<dbReference type="RefSeq" id="WP_126914066.1">
    <property type="nucleotide sequence ID" value="NZ_CP034587.1"/>
</dbReference>
<dbReference type="NCBIfam" id="TIGR03618">
    <property type="entry name" value="Rv1155_F420"/>
    <property type="match status" value="1"/>
</dbReference>
<feature type="domain" description="Pyridoxamine 5'-phosphate oxidase N-terminal" evidence="2">
    <location>
        <begin position="34"/>
        <end position="155"/>
    </location>
</feature>
<dbReference type="Proteomes" id="UP000267900">
    <property type="component" value="Chromosome"/>
</dbReference>
<dbReference type="PANTHER" id="PTHR35176:SF6">
    <property type="entry name" value="HEME OXYGENASE HI_0854-RELATED"/>
    <property type="match status" value="1"/>
</dbReference>
<evidence type="ECO:0000259" key="2">
    <source>
        <dbReference type="Pfam" id="PF01243"/>
    </source>
</evidence>
<dbReference type="SUPFAM" id="SSF50475">
    <property type="entry name" value="FMN-binding split barrel"/>
    <property type="match status" value="1"/>
</dbReference>
<organism evidence="3 4">
    <name type="scientific">Streptomyces luteoverticillatus</name>
    <name type="common">Streptoverticillium luteoverticillatus</name>
    <dbReference type="NCBI Taxonomy" id="66425"/>
    <lineage>
        <taxon>Bacteria</taxon>
        <taxon>Bacillati</taxon>
        <taxon>Actinomycetota</taxon>
        <taxon>Actinomycetes</taxon>
        <taxon>Kitasatosporales</taxon>
        <taxon>Streptomycetaceae</taxon>
        <taxon>Streptomyces</taxon>
    </lineage>
</organism>
<protein>
    <submittedName>
        <fullName evidence="3">PPOX class F420-dependent oxidoreductase</fullName>
    </submittedName>
</protein>
<dbReference type="OrthoDB" id="162914at2"/>
<keyword evidence="4" id="KW-1185">Reference proteome</keyword>
<accession>A0A3S9PGL1</accession>
<dbReference type="GO" id="GO:0016627">
    <property type="term" value="F:oxidoreductase activity, acting on the CH-CH group of donors"/>
    <property type="evidence" value="ECO:0007669"/>
    <property type="project" value="TreeGrafter"/>
</dbReference>
<keyword evidence="1" id="KW-0560">Oxidoreductase</keyword>
<dbReference type="InterPro" id="IPR052019">
    <property type="entry name" value="F420H2_bilvrd_red/Heme_oxyg"/>
</dbReference>
<dbReference type="AlphaFoldDB" id="A0A3S9PGL1"/>
<evidence type="ECO:0000313" key="3">
    <source>
        <dbReference type="EMBL" id="AZQ71510.1"/>
    </source>
</evidence>
<dbReference type="Gene3D" id="2.30.110.10">
    <property type="entry name" value="Electron Transport, Fmn-binding Protein, Chain A"/>
    <property type="match status" value="1"/>
</dbReference>
<dbReference type="InterPro" id="IPR019920">
    <property type="entry name" value="F420-binding_dom_put"/>
</dbReference>
<evidence type="ECO:0000256" key="1">
    <source>
        <dbReference type="ARBA" id="ARBA00023002"/>
    </source>
</evidence>
<dbReference type="GO" id="GO:0005829">
    <property type="term" value="C:cytosol"/>
    <property type="evidence" value="ECO:0007669"/>
    <property type="project" value="TreeGrafter"/>
</dbReference>
<dbReference type="GO" id="GO:0070967">
    <property type="term" value="F:coenzyme F420 binding"/>
    <property type="evidence" value="ECO:0007669"/>
    <property type="project" value="TreeGrafter"/>
</dbReference>
<dbReference type="EMBL" id="CP034587">
    <property type="protein sequence ID" value="AZQ71510.1"/>
    <property type="molecule type" value="Genomic_DNA"/>
</dbReference>